<feature type="transmembrane region" description="Helical" evidence="5">
    <location>
        <begin position="289"/>
        <end position="311"/>
    </location>
</feature>
<evidence type="ECO:0000256" key="5">
    <source>
        <dbReference type="SAM" id="Phobius"/>
    </source>
</evidence>
<dbReference type="InterPro" id="IPR020846">
    <property type="entry name" value="MFS_dom"/>
</dbReference>
<feature type="transmembrane region" description="Helical" evidence="5">
    <location>
        <begin position="263"/>
        <end position="282"/>
    </location>
</feature>
<feature type="transmembrane region" description="Helical" evidence="5">
    <location>
        <begin position="77"/>
        <end position="97"/>
    </location>
</feature>
<dbReference type="InterPro" id="IPR011701">
    <property type="entry name" value="MFS"/>
</dbReference>
<dbReference type="PROSITE" id="PS50850">
    <property type="entry name" value="MFS"/>
    <property type="match status" value="1"/>
</dbReference>
<dbReference type="Pfam" id="PF07690">
    <property type="entry name" value="MFS_1"/>
    <property type="match status" value="1"/>
</dbReference>
<keyword evidence="8" id="KW-1185">Reference proteome</keyword>
<keyword evidence="3 5" id="KW-1133">Transmembrane helix</keyword>
<name>A0ABT8GAW8_9MICO</name>
<evidence type="ECO:0000256" key="1">
    <source>
        <dbReference type="ARBA" id="ARBA00004651"/>
    </source>
</evidence>
<sequence>MTVADLQRRILIVVSAAQVLSGFGLVAGITVGALLAAELWDSAAAAGLPAVLMTAGAAGAALLIARISDSRGRRVGLASGYAAGAIGAWGVIAAAVAELPALVLASFLVYGAGLAANLQARFAAADLAPVHRRATAMSIVLMATTAGAVLGPVSAEWSGSLAAGWGLEPLLGPFVVAGVACMLAAAVLVALLRPDPLLTARARGVDVPAASSEGEPDVPWRVPVAGGIGVMVIGQGVMVAIMTMTPVHLTEHEHGLDAVGAAIAWHVAAMYLPSPLSGWLVDRYGPARVAALSGVVLVAAGALAASSGAALGGISAALVLLGLGWSLAMVAGSAVLATRVPPRLRPRLQGRADALTTLAGASGAGLAGVVAAGAGYATLAWGGAAIALLALPLALVVRVRAGTMSAS</sequence>
<comment type="caution">
    <text evidence="7">The sequence shown here is derived from an EMBL/GenBank/DDBJ whole genome shotgun (WGS) entry which is preliminary data.</text>
</comment>
<organism evidence="7 8">
    <name type="scientific">Demequina litoralis</name>
    <dbReference type="NCBI Taxonomy" id="3051660"/>
    <lineage>
        <taxon>Bacteria</taxon>
        <taxon>Bacillati</taxon>
        <taxon>Actinomycetota</taxon>
        <taxon>Actinomycetes</taxon>
        <taxon>Micrococcales</taxon>
        <taxon>Demequinaceae</taxon>
        <taxon>Demequina</taxon>
    </lineage>
</organism>
<dbReference type="PANTHER" id="PTHR23534:SF1">
    <property type="entry name" value="MAJOR FACILITATOR SUPERFAMILY PROTEIN"/>
    <property type="match status" value="1"/>
</dbReference>
<feature type="transmembrane region" description="Helical" evidence="5">
    <location>
        <begin position="12"/>
        <end position="37"/>
    </location>
</feature>
<evidence type="ECO:0000313" key="8">
    <source>
        <dbReference type="Proteomes" id="UP001172728"/>
    </source>
</evidence>
<feature type="transmembrane region" description="Helical" evidence="5">
    <location>
        <begin position="317"/>
        <end position="340"/>
    </location>
</feature>
<dbReference type="InterPro" id="IPR036259">
    <property type="entry name" value="MFS_trans_sf"/>
</dbReference>
<proteinExistence type="predicted"/>
<protein>
    <submittedName>
        <fullName evidence="7">MFS transporter</fullName>
    </submittedName>
</protein>
<feature type="transmembrane region" description="Helical" evidence="5">
    <location>
        <begin position="136"/>
        <end position="155"/>
    </location>
</feature>
<feature type="transmembrane region" description="Helical" evidence="5">
    <location>
        <begin position="379"/>
        <end position="397"/>
    </location>
</feature>
<dbReference type="Gene3D" id="1.20.1250.20">
    <property type="entry name" value="MFS general substrate transporter like domains"/>
    <property type="match status" value="1"/>
</dbReference>
<evidence type="ECO:0000256" key="2">
    <source>
        <dbReference type="ARBA" id="ARBA00022692"/>
    </source>
</evidence>
<reference evidence="7" key="1">
    <citation type="submission" date="2023-06" db="EMBL/GenBank/DDBJ databases">
        <title>Sysu t00192.</title>
        <authorList>
            <person name="Gao L."/>
            <person name="Fang B.-Z."/>
            <person name="Li W.-J."/>
        </authorList>
    </citation>
    <scope>NUCLEOTIDE SEQUENCE</scope>
    <source>
        <strain evidence="7">SYSU T00192</strain>
    </source>
</reference>
<keyword evidence="2 5" id="KW-0812">Transmembrane</keyword>
<comment type="subcellular location">
    <subcellularLocation>
        <location evidence="1">Cell membrane</location>
        <topology evidence="1">Multi-pass membrane protein</topology>
    </subcellularLocation>
</comment>
<gene>
    <name evidence="7" type="ORF">QQX09_10515</name>
</gene>
<accession>A0ABT8GAW8</accession>
<feature type="transmembrane region" description="Helical" evidence="5">
    <location>
        <begin position="352"/>
        <end position="373"/>
    </location>
</feature>
<feature type="transmembrane region" description="Helical" evidence="5">
    <location>
        <begin position="222"/>
        <end position="243"/>
    </location>
</feature>
<feature type="transmembrane region" description="Helical" evidence="5">
    <location>
        <begin position="103"/>
        <end position="124"/>
    </location>
</feature>
<dbReference type="EMBL" id="JAUHPW010000007">
    <property type="protein sequence ID" value="MDN4476288.1"/>
    <property type="molecule type" value="Genomic_DNA"/>
</dbReference>
<feature type="transmembrane region" description="Helical" evidence="5">
    <location>
        <begin position="170"/>
        <end position="192"/>
    </location>
</feature>
<dbReference type="SUPFAM" id="SSF103473">
    <property type="entry name" value="MFS general substrate transporter"/>
    <property type="match status" value="1"/>
</dbReference>
<evidence type="ECO:0000313" key="7">
    <source>
        <dbReference type="EMBL" id="MDN4476288.1"/>
    </source>
</evidence>
<evidence type="ECO:0000256" key="3">
    <source>
        <dbReference type="ARBA" id="ARBA00022989"/>
    </source>
</evidence>
<keyword evidence="4 5" id="KW-0472">Membrane</keyword>
<dbReference type="RefSeq" id="WP_301134371.1">
    <property type="nucleotide sequence ID" value="NZ_JAUHPW010000007.1"/>
</dbReference>
<feature type="transmembrane region" description="Helical" evidence="5">
    <location>
        <begin position="43"/>
        <end position="65"/>
    </location>
</feature>
<dbReference type="PANTHER" id="PTHR23534">
    <property type="entry name" value="MFS PERMEASE"/>
    <property type="match status" value="1"/>
</dbReference>
<evidence type="ECO:0000256" key="4">
    <source>
        <dbReference type="ARBA" id="ARBA00023136"/>
    </source>
</evidence>
<evidence type="ECO:0000259" key="6">
    <source>
        <dbReference type="PROSITE" id="PS50850"/>
    </source>
</evidence>
<feature type="domain" description="Major facilitator superfamily (MFS) profile" evidence="6">
    <location>
        <begin position="10"/>
        <end position="402"/>
    </location>
</feature>
<dbReference type="Proteomes" id="UP001172728">
    <property type="component" value="Unassembled WGS sequence"/>
</dbReference>